<comment type="caution">
    <text evidence="2">The sequence shown here is derived from an EMBL/GenBank/DDBJ whole genome shotgun (WGS) entry which is preliminary data.</text>
</comment>
<proteinExistence type="predicted"/>
<feature type="region of interest" description="Disordered" evidence="1">
    <location>
        <begin position="156"/>
        <end position="230"/>
    </location>
</feature>
<sequence length="416" mass="43583">MAGDGVGGTRGRWDAAEGRVREVACDESGSDGENLLGGNTDVFAHASVALPVDAAAECVREIRRRIRSPAEEYKANHLLREKHRAVLVWLLSADGPIHGRAHVHLTEKAFLVVDRAVGLLLGDPAVAVSLYRQGPEVFGTDAWRTFLVTANTLLRVRPGGPRNRGGQAVPATGETPHAAGKAPHAAGETPHATGKGSSTTGEAPGAAGEDTPTTGEAPNTAGKALPGVGEASGTPEDAFFATVDALVRAAPGSEAAGILRRLAAHRQRAEAYRTRMRAAPALFPVLNPLFPALRHTAAHWSADGRPVVLVHDRQNALTPGRTARIVQAARRDGIALHGLRLVDSRDDARVQIADFLAGIARRIASDELAGTGDPELTACLWPYVAAESVWGDARSRARLAPAGETPGRATEINSGV</sequence>
<dbReference type="EMBL" id="JBIRWM010000009">
    <property type="protein sequence ID" value="MFI2158140.1"/>
    <property type="molecule type" value="Genomic_DNA"/>
</dbReference>
<name>A0ABW7VCB4_STROI</name>
<evidence type="ECO:0000256" key="1">
    <source>
        <dbReference type="SAM" id="MobiDB-lite"/>
    </source>
</evidence>
<dbReference type="Proteomes" id="UP001611397">
    <property type="component" value="Unassembled WGS sequence"/>
</dbReference>
<feature type="compositionally biased region" description="Low complexity" evidence="1">
    <location>
        <begin position="156"/>
        <end position="166"/>
    </location>
</feature>
<dbReference type="RefSeq" id="WP_398780665.1">
    <property type="nucleotide sequence ID" value="NZ_JBIRUT010000007.1"/>
</dbReference>
<accession>A0ABW7VCB4</accession>
<evidence type="ECO:0008006" key="4">
    <source>
        <dbReference type="Google" id="ProtNLM"/>
    </source>
</evidence>
<evidence type="ECO:0000313" key="2">
    <source>
        <dbReference type="EMBL" id="MFI2158140.1"/>
    </source>
</evidence>
<gene>
    <name evidence="2" type="ORF">ACH49L_21045</name>
</gene>
<feature type="compositionally biased region" description="Low complexity" evidence="1">
    <location>
        <begin position="176"/>
        <end position="187"/>
    </location>
</feature>
<keyword evidence="3" id="KW-1185">Reference proteome</keyword>
<organism evidence="2 3">
    <name type="scientific">Streptomyces olivaceoviridis</name>
    <name type="common">Streptomyces corchorusii</name>
    <dbReference type="NCBI Taxonomy" id="1921"/>
    <lineage>
        <taxon>Bacteria</taxon>
        <taxon>Bacillati</taxon>
        <taxon>Actinomycetota</taxon>
        <taxon>Actinomycetes</taxon>
        <taxon>Kitasatosporales</taxon>
        <taxon>Streptomycetaceae</taxon>
        <taxon>Streptomyces</taxon>
    </lineage>
</organism>
<protein>
    <recommendedName>
        <fullName evidence="4">DUF3800 domain-containing protein</fullName>
    </recommendedName>
</protein>
<evidence type="ECO:0000313" key="3">
    <source>
        <dbReference type="Proteomes" id="UP001611397"/>
    </source>
</evidence>
<reference evidence="2 3" key="1">
    <citation type="submission" date="2024-10" db="EMBL/GenBank/DDBJ databases">
        <title>The Natural Products Discovery Center: Release of the First 8490 Sequenced Strains for Exploring Actinobacteria Biosynthetic Diversity.</title>
        <authorList>
            <person name="Kalkreuter E."/>
            <person name="Kautsar S.A."/>
            <person name="Yang D."/>
            <person name="Bader C.D."/>
            <person name="Teijaro C.N."/>
            <person name="Fluegel L."/>
            <person name="Davis C.M."/>
            <person name="Simpson J.R."/>
            <person name="Lauterbach L."/>
            <person name="Steele A.D."/>
            <person name="Gui C."/>
            <person name="Meng S."/>
            <person name="Li G."/>
            <person name="Viehrig K."/>
            <person name="Ye F."/>
            <person name="Su P."/>
            <person name="Kiefer A.F."/>
            <person name="Nichols A."/>
            <person name="Cepeda A.J."/>
            <person name="Yan W."/>
            <person name="Fan B."/>
            <person name="Jiang Y."/>
            <person name="Adhikari A."/>
            <person name="Zheng C.-J."/>
            <person name="Schuster L."/>
            <person name="Cowan T.M."/>
            <person name="Smanski M.J."/>
            <person name="Chevrette M.G."/>
            <person name="De Carvalho L.P.S."/>
            <person name="Shen B."/>
        </authorList>
    </citation>
    <scope>NUCLEOTIDE SEQUENCE [LARGE SCALE GENOMIC DNA]</scope>
    <source>
        <strain evidence="2 3">NPDC020295</strain>
    </source>
</reference>